<evidence type="ECO:0000259" key="7">
    <source>
        <dbReference type="Pfam" id="PF00206"/>
    </source>
</evidence>
<dbReference type="Gene3D" id="1.10.40.30">
    <property type="entry name" value="Fumarase/aspartase (C-terminal domain)"/>
    <property type="match status" value="1"/>
</dbReference>
<dbReference type="AlphaFoldDB" id="A0A9J6RL09"/>
<gene>
    <name evidence="5" type="primary">fumC</name>
    <name evidence="9" type="ORF">O0V09_07380</name>
</gene>
<feature type="binding site" evidence="5">
    <location>
        <position position="189"/>
    </location>
    <ligand>
        <name>substrate</name>
    </ligand>
</feature>
<dbReference type="FunFam" id="1.10.275.10:FF:000001">
    <property type="entry name" value="Fumarate hydratase, mitochondrial"/>
    <property type="match status" value="1"/>
</dbReference>
<evidence type="ECO:0000256" key="5">
    <source>
        <dbReference type="HAMAP-Rule" id="MF_00743"/>
    </source>
</evidence>
<comment type="subcellular location">
    <subcellularLocation>
        <location evidence="5">Cytoplasm</location>
    </subcellularLocation>
</comment>
<keyword evidence="2 5" id="KW-0963">Cytoplasm</keyword>
<evidence type="ECO:0000256" key="4">
    <source>
        <dbReference type="ARBA" id="ARBA00023239"/>
    </source>
</evidence>
<dbReference type="CDD" id="cd01362">
    <property type="entry name" value="Fumarase_classII"/>
    <property type="match status" value="1"/>
</dbReference>
<proteinExistence type="inferred from homology"/>
<dbReference type="InterPro" id="IPR005677">
    <property type="entry name" value="Fum_hydII"/>
</dbReference>
<sequence>MNKDKTNTTPQYRSEQDSMGEVQIPADALYGPQTQRAINNFTLSDLRLPRSFIRALGLVKKACAAANSELGLLDETMAKAIQQAASEVAKGKHDSAFAVDVFQTGSGTSSNMNANEVIAKLASAKLKLAVHPNNHVNMGQSSNDVIPTCIHVSASLAIAEQLLPNLAHLMLTLEQKGQRHADTVKTGRTHLMDAMPITLKQELDGWAAQLQHNAARIGHNLHDLQHLAIGGTAVGSGINTHPQFGKEVAEQLQLLSGQAFTISDDYFAVISSQDSAVAMSGELKTLAVSLMKISNDLRWMNSGPLSGLAEITLPELQPGSSIMPGKINPVIPEAVAMACAQVIGNDSTITVAGQSGNFQLNVMLPVIAYNLLQSIELLSNAMRALADQAVSGFNVNHEKLSANLSSNPILVTALNEKIGYDLGAAIAKRAYQEQRPVIDVAEEMTDYSREVLSQLLDPKKLTCAKK</sequence>
<dbReference type="PANTHER" id="PTHR11444">
    <property type="entry name" value="ASPARTATEAMMONIA/ARGININOSUCCINATE/ADENYLOSUCCINATE LYASE"/>
    <property type="match status" value="1"/>
</dbReference>
<comment type="caution">
    <text evidence="9">The sequence shown here is derived from an EMBL/GenBank/DDBJ whole genome shotgun (WGS) entry which is preliminary data.</text>
</comment>
<organism evidence="9 10">
    <name type="scientific">Dasania phycosphaerae</name>
    <dbReference type="NCBI Taxonomy" id="2950436"/>
    <lineage>
        <taxon>Bacteria</taxon>
        <taxon>Pseudomonadati</taxon>
        <taxon>Pseudomonadota</taxon>
        <taxon>Gammaproteobacteria</taxon>
        <taxon>Cellvibrionales</taxon>
        <taxon>Spongiibacteraceae</taxon>
        <taxon>Dasania</taxon>
    </lineage>
</organism>
<comment type="catalytic activity">
    <reaction evidence="5">
        <text>(S)-malate = fumarate + H2O</text>
        <dbReference type="Rhea" id="RHEA:12460"/>
        <dbReference type="ChEBI" id="CHEBI:15377"/>
        <dbReference type="ChEBI" id="CHEBI:15589"/>
        <dbReference type="ChEBI" id="CHEBI:29806"/>
        <dbReference type="EC" id="4.2.1.2"/>
    </reaction>
</comment>
<dbReference type="SUPFAM" id="SSF48557">
    <property type="entry name" value="L-aspartase-like"/>
    <property type="match status" value="1"/>
</dbReference>
<feature type="active site" description="Proton donor/acceptor" evidence="5">
    <location>
        <position position="190"/>
    </location>
</feature>
<evidence type="ECO:0000259" key="8">
    <source>
        <dbReference type="Pfam" id="PF10415"/>
    </source>
</evidence>
<feature type="domain" description="Fumarase C C-terminal" evidence="8">
    <location>
        <begin position="410"/>
        <end position="462"/>
    </location>
</feature>
<dbReference type="InterPro" id="IPR022761">
    <property type="entry name" value="Fumarate_lyase_N"/>
</dbReference>
<evidence type="ECO:0000256" key="1">
    <source>
        <dbReference type="ARBA" id="ARBA00009084"/>
    </source>
</evidence>
<dbReference type="GO" id="GO:0006106">
    <property type="term" value="P:fumarate metabolic process"/>
    <property type="evidence" value="ECO:0007669"/>
    <property type="project" value="InterPro"/>
</dbReference>
<feature type="binding site" evidence="5">
    <location>
        <begin position="106"/>
        <end position="108"/>
    </location>
    <ligand>
        <name>substrate</name>
    </ligand>
</feature>
<feature type="site" description="Important for catalytic activity" evidence="5">
    <location>
        <position position="333"/>
    </location>
</feature>
<feature type="binding site" evidence="5">
    <location>
        <position position="321"/>
    </location>
    <ligand>
        <name>substrate</name>
    </ligand>
</feature>
<dbReference type="PANTHER" id="PTHR11444:SF22">
    <property type="entry name" value="FUMARATE HYDRATASE CLASS II"/>
    <property type="match status" value="1"/>
</dbReference>
<dbReference type="Gene3D" id="1.10.275.10">
    <property type="entry name" value="Fumarase/aspartase (N-terminal domain)"/>
    <property type="match status" value="1"/>
</dbReference>
<reference evidence="9 10" key="1">
    <citation type="submission" date="2022-12" db="EMBL/GenBank/DDBJ databases">
        <title>Dasania phycosphaerae sp. nov., isolated from particulate material of the south coast of Korea.</title>
        <authorList>
            <person name="Jiang Y."/>
        </authorList>
    </citation>
    <scope>NUCLEOTIDE SEQUENCE [LARGE SCALE GENOMIC DNA]</scope>
    <source>
        <strain evidence="9 10">GY-19</strain>
    </source>
</reference>
<dbReference type="InterPro" id="IPR018951">
    <property type="entry name" value="Fumarase_C_C"/>
</dbReference>
<name>A0A9J6RL09_9GAMM</name>
<dbReference type="InterPro" id="IPR024083">
    <property type="entry name" value="Fumarase/histidase_N"/>
</dbReference>
<dbReference type="Gene3D" id="1.20.200.10">
    <property type="entry name" value="Fumarase/aspartase (Central domain)"/>
    <property type="match status" value="1"/>
</dbReference>
<dbReference type="PRINTS" id="PR00149">
    <property type="entry name" value="FUMRATELYASE"/>
</dbReference>
<dbReference type="RefSeq" id="WP_258331171.1">
    <property type="nucleotide sequence ID" value="NZ_JAPTGG010000005.1"/>
</dbReference>
<evidence type="ECO:0000256" key="3">
    <source>
        <dbReference type="ARBA" id="ARBA00022532"/>
    </source>
</evidence>
<keyword evidence="10" id="KW-1185">Reference proteome</keyword>
<dbReference type="InterPro" id="IPR000362">
    <property type="entry name" value="Fumarate_lyase_fam"/>
</dbReference>
<dbReference type="Proteomes" id="UP001069090">
    <property type="component" value="Unassembled WGS sequence"/>
</dbReference>
<keyword evidence="4 5" id="KW-0456">Lyase</keyword>
<comment type="function">
    <text evidence="5">Involved in the TCA cycle. Catalyzes the stereospecific interconversion of fumarate to L-malate.</text>
</comment>
<dbReference type="Pfam" id="PF10415">
    <property type="entry name" value="FumaraseC_C"/>
    <property type="match status" value="1"/>
</dbReference>
<comment type="pathway">
    <text evidence="5">Carbohydrate metabolism; tricarboxylic acid cycle; (S)-malate from fumarate: step 1/1.</text>
</comment>
<dbReference type="EC" id="4.2.1.2" evidence="5"/>
<evidence type="ECO:0000256" key="6">
    <source>
        <dbReference type="SAM" id="MobiDB-lite"/>
    </source>
</evidence>
<feature type="domain" description="Fumarate lyase N-terminal" evidence="7">
    <location>
        <begin position="20"/>
        <end position="344"/>
    </location>
</feature>
<dbReference type="PROSITE" id="PS00163">
    <property type="entry name" value="FUMARATE_LYASES"/>
    <property type="match status" value="1"/>
</dbReference>
<dbReference type="GO" id="GO:0004333">
    <property type="term" value="F:fumarate hydratase activity"/>
    <property type="evidence" value="ECO:0007669"/>
    <property type="project" value="UniProtKB-UniRule"/>
</dbReference>
<evidence type="ECO:0000313" key="10">
    <source>
        <dbReference type="Proteomes" id="UP001069090"/>
    </source>
</evidence>
<comment type="miscellaneous">
    <text evidence="5">There are 2 substrate-binding sites: the catalytic A site, and the non-catalytic B site that may play a role in the transfer of substrate or product between the active site and the solvent. Alternatively, the B site may bind allosteric effectors.</text>
</comment>
<dbReference type="NCBIfam" id="NF008909">
    <property type="entry name" value="PRK12273.1"/>
    <property type="match status" value="1"/>
</dbReference>
<dbReference type="Pfam" id="PF00206">
    <property type="entry name" value="Lyase_1"/>
    <property type="match status" value="1"/>
</dbReference>
<dbReference type="FunFam" id="1.20.200.10:FF:000001">
    <property type="entry name" value="Fumarate hydratase, mitochondrial"/>
    <property type="match status" value="1"/>
</dbReference>
<dbReference type="GO" id="GO:0005737">
    <property type="term" value="C:cytoplasm"/>
    <property type="evidence" value="ECO:0007669"/>
    <property type="project" value="UniProtKB-SubCell"/>
</dbReference>
<protein>
    <recommendedName>
        <fullName evidence="5">Fumarate hydratase class II</fullName>
        <shortName evidence="5">Fumarase C</shortName>
        <ecNumber evidence="5">4.2.1.2</ecNumber>
    </recommendedName>
    <alternativeName>
        <fullName evidence="5">Aerobic fumarase</fullName>
    </alternativeName>
    <alternativeName>
        <fullName evidence="5">Iron-independent fumarase</fullName>
    </alternativeName>
</protein>
<dbReference type="EMBL" id="JAPTGG010000005">
    <property type="protein sequence ID" value="MCZ0865017.1"/>
    <property type="molecule type" value="Genomic_DNA"/>
</dbReference>
<evidence type="ECO:0000256" key="2">
    <source>
        <dbReference type="ARBA" id="ARBA00022490"/>
    </source>
</evidence>
<feature type="binding site" evidence="5">
    <location>
        <begin position="326"/>
        <end position="328"/>
    </location>
    <ligand>
        <name>substrate</name>
    </ligand>
</feature>
<dbReference type="GO" id="GO:0006099">
    <property type="term" value="P:tricarboxylic acid cycle"/>
    <property type="evidence" value="ECO:0007669"/>
    <property type="project" value="UniProtKB-UniRule"/>
</dbReference>
<evidence type="ECO:0000313" key="9">
    <source>
        <dbReference type="EMBL" id="MCZ0865017.1"/>
    </source>
</evidence>
<dbReference type="InterPro" id="IPR008948">
    <property type="entry name" value="L-Aspartase-like"/>
</dbReference>
<feature type="region of interest" description="Disordered" evidence="6">
    <location>
        <begin position="1"/>
        <end position="21"/>
    </location>
</feature>
<dbReference type="FunFam" id="1.10.40.30:FF:000002">
    <property type="entry name" value="Fumarate hydratase class II"/>
    <property type="match status" value="1"/>
</dbReference>
<dbReference type="HAMAP" id="MF_00743">
    <property type="entry name" value="FumaraseC"/>
    <property type="match status" value="1"/>
</dbReference>
<dbReference type="PRINTS" id="PR00145">
    <property type="entry name" value="ARGSUCLYASE"/>
</dbReference>
<comment type="similarity">
    <text evidence="1 5">Belongs to the class-II fumarase/aspartase family. Fumarase subfamily.</text>
</comment>
<feature type="active site" evidence="5">
    <location>
        <position position="320"/>
    </location>
</feature>
<keyword evidence="3 5" id="KW-0816">Tricarboxylic acid cycle</keyword>
<dbReference type="InterPro" id="IPR020557">
    <property type="entry name" value="Fumarate_lyase_CS"/>
</dbReference>
<feature type="binding site" evidence="5">
    <location>
        <begin position="141"/>
        <end position="143"/>
    </location>
    <ligand>
        <name>substrate</name>
    </ligand>
</feature>
<comment type="caution">
    <text evidence="5">Lacks conserved residue(s) required for the propagation of feature annotation.</text>
</comment>
<accession>A0A9J6RL09</accession>
<comment type="subunit">
    <text evidence="5">Homotetramer.</text>
</comment>